<keyword evidence="3" id="KW-1185">Reference proteome</keyword>
<evidence type="ECO:0000313" key="2">
    <source>
        <dbReference type="EMBL" id="KAF2104505.1"/>
    </source>
</evidence>
<reference evidence="2" key="1">
    <citation type="journal article" date="2020" name="Stud. Mycol.">
        <title>101 Dothideomycetes genomes: a test case for predicting lifestyles and emergence of pathogens.</title>
        <authorList>
            <person name="Haridas S."/>
            <person name="Albert R."/>
            <person name="Binder M."/>
            <person name="Bloem J."/>
            <person name="Labutti K."/>
            <person name="Salamov A."/>
            <person name="Andreopoulos B."/>
            <person name="Baker S."/>
            <person name="Barry K."/>
            <person name="Bills G."/>
            <person name="Bluhm B."/>
            <person name="Cannon C."/>
            <person name="Castanera R."/>
            <person name="Culley D."/>
            <person name="Daum C."/>
            <person name="Ezra D."/>
            <person name="Gonzalez J."/>
            <person name="Henrissat B."/>
            <person name="Kuo A."/>
            <person name="Liang C."/>
            <person name="Lipzen A."/>
            <person name="Lutzoni F."/>
            <person name="Magnuson J."/>
            <person name="Mondo S."/>
            <person name="Nolan M."/>
            <person name="Ohm R."/>
            <person name="Pangilinan J."/>
            <person name="Park H.-J."/>
            <person name="Ramirez L."/>
            <person name="Alfaro M."/>
            <person name="Sun H."/>
            <person name="Tritt A."/>
            <person name="Yoshinaga Y."/>
            <person name="Zwiers L.-H."/>
            <person name="Turgeon B."/>
            <person name="Goodwin S."/>
            <person name="Spatafora J."/>
            <person name="Crous P."/>
            <person name="Grigoriev I."/>
        </authorList>
    </citation>
    <scope>NUCLEOTIDE SEQUENCE</scope>
    <source>
        <strain evidence="2">CBS 133067</strain>
    </source>
</reference>
<accession>A0A9P4ISC5</accession>
<feature type="compositionally biased region" description="Basic and acidic residues" evidence="1">
    <location>
        <begin position="61"/>
        <end position="77"/>
    </location>
</feature>
<sequence>MPTSGPPPPIRTVTSSSTAPNYLPTPKSTVISPTTPRSATSTKTPNTPAERSFFGALAQNIRERSRSRSRARQEVHKSQASPSSSPTSTPISTITPTTPTTMSPRTDRYSRPHSMRVPSEASTASNWSSSSASKRASTHSSEVSFEKFSYGRHSNDWLFNGFSVKDTASKIFHRSREE</sequence>
<evidence type="ECO:0000313" key="3">
    <source>
        <dbReference type="Proteomes" id="UP000799772"/>
    </source>
</evidence>
<feature type="compositionally biased region" description="Low complexity" evidence="1">
    <location>
        <begin position="81"/>
        <end position="104"/>
    </location>
</feature>
<feature type="compositionally biased region" description="Polar residues" evidence="1">
    <location>
        <begin position="12"/>
        <end position="49"/>
    </location>
</feature>
<organism evidence="2 3">
    <name type="scientific">Rhizodiscina lignyota</name>
    <dbReference type="NCBI Taxonomy" id="1504668"/>
    <lineage>
        <taxon>Eukaryota</taxon>
        <taxon>Fungi</taxon>
        <taxon>Dikarya</taxon>
        <taxon>Ascomycota</taxon>
        <taxon>Pezizomycotina</taxon>
        <taxon>Dothideomycetes</taxon>
        <taxon>Pleosporomycetidae</taxon>
        <taxon>Aulographales</taxon>
        <taxon>Rhizodiscinaceae</taxon>
        <taxon>Rhizodiscina</taxon>
    </lineage>
</organism>
<gene>
    <name evidence="2" type="ORF">NA57DRAFT_51325</name>
</gene>
<dbReference type="OrthoDB" id="5089392at2759"/>
<name>A0A9P4ISC5_9PEZI</name>
<proteinExistence type="predicted"/>
<feature type="compositionally biased region" description="Low complexity" evidence="1">
    <location>
        <begin position="119"/>
        <end position="141"/>
    </location>
</feature>
<comment type="caution">
    <text evidence="2">The sequence shown here is derived from an EMBL/GenBank/DDBJ whole genome shotgun (WGS) entry which is preliminary data.</text>
</comment>
<dbReference type="Proteomes" id="UP000799772">
    <property type="component" value="Unassembled WGS sequence"/>
</dbReference>
<dbReference type="EMBL" id="ML978121">
    <property type="protein sequence ID" value="KAF2104505.1"/>
    <property type="molecule type" value="Genomic_DNA"/>
</dbReference>
<dbReference type="AlphaFoldDB" id="A0A9P4ISC5"/>
<feature type="region of interest" description="Disordered" evidence="1">
    <location>
        <begin position="1"/>
        <end position="145"/>
    </location>
</feature>
<evidence type="ECO:0000256" key="1">
    <source>
        <dbReference type="SAM" id="MobiDB-lite"/>
    </source>
</evidence>
<protein>
    <submittedName>
        <fullName evidence="2">Uncharacterized protein</fullName>
    </submittedName>
</protein>
<feature type="compositionally biased region" description="Pro residues" evidence="1">
    <location>
        <begin position="1"/>
        <end position="10"/>
    </location>
</feature>